<dbReference type="EMBL" id="JACJSG010000034">
    <property type="protein sequence ID" value="MBD2503353.1"/>
    <property type="molecule type" value="Genomic_DNA"/>
</dbReference>
<name>A0ABR8DA87_9NOST</name>
<evidence type="ECO:0000313" key="3">
    <source>
        <dbReference type="EMBL" id="MBD2503353.1"/>
    </source>
</evidence>
<feature type="region of interest" description="Disordered" evidence="1">
    <location>
        <begin position="60"/>
        <end position="86"/>
    </location>
</feature>
<sequence length="104" mass="12101">MFRLTQILRNLFIRLEGLFSVLFKGLFSFVSNILRFFAGLFGFTQSEYFLETDEAQTMKKASPPEPAANVHNATPETFVTPRRRPNSKKIDDYYINMAREVNKN</sequence>
<evidence type="ECO:0000313" key="4">
    <source>
        <dbReference type="Proteomes" id="UP000661112"/>
    </source>
</evidence>
<accession>A0ABR8DA87</accession>
<organism evidence="3 4">
    <name type="scientific">Anabaena azotica FACHB-119</name>
    <dbReference type="NCBI Taxonomy" id="947527"/>
    <lineage>
        <taxon>Bacteria</taxon>
        <taxon>Bacillati</taxon>
        <taxon>Cyanobacteriota</taxon>
        <taxon>Cyanophyceae</taxon>
        <taxon>Nostocales</taxon>
        <taxon>Nostocaceae</taxon>
        <taxon>Anabaena</taxon>
        <taxon>Anabaena azotica</taxon>
    </lineage>
</organism>
<proteinExistence type="predicted"/>
<protein>
    <submittedName>
        <fullName evidence="3">Threonine dehydratase</fullName>
    </submittedName>
</protein>
<evidence type="ECO:0000256" key="2">
    <source>
        <dbReference type="SAM" id="Phobius"/>
    </source>
</evidence>
<dbReference type="Proteomes" id="UP000661112">
    <property type="component" value="Unassembled WGS sequence"/>
</dbReference>
<keyword evidence="2" id="KW-0812">Transmembrane</keyword>
<evidence type="ECO:0000256" key="1">
    <source>
        <dbReference type="SAM" id="MobiDB-lite"/>
    </source>
</evidence>
<keyword evidence="2" id="KW-0472">Membrane</keyword>
<keyword evidence="4" id="KW-1185">Reference proteome</keyword>
<reference evidence="3 4" key="1">
    <citation type="journal article" date="2020" name="ISME J.">
        <title>Comparative genomics reveals insights into cyanobacterial evolution and habitat adaptation.</title>
        <authorList>
            <person name="Chen M.Y."/>
            <person name="Teng W.K."/>
            <person name="Zhao L."/>
            <person name="Hu C.X."/>
            <person name="Zhou Y.K."/>
            <person name="Han B.P."/>
            <person name="Song L.R."/>
            <person name="Shu W.S."/>
        </authorList>
    </citation>
    <scope>NUCLEOTIDE SEQUENCE [LARGE SCALE GENOMIC DNA]</scope>
    <source>
        <strain evidence="3 4">FACHB-119</strain>
    </source>
</reference>
<comment type="caution">
    <text evidence="3">The sequence shown here is derived from an EMBL/GenBank/DDBJ whole genome shotgun (WGS) entry which is preliminary data.</text>
</comment>
<keyword evidence="2" id="KW-1133">Transmembrane helix</keyword>
<dbReference type="RefSeq" id="WP_190476214.1">
    <property type="nucleotide sequence ID" value="NZ_JACJSG010000034.1"/>
</dbReference>
<feature type="transmembrane region" description="Helical" evidence="2">
    <location>
        <begin position="21"/>
        <end position="43"/>
    </location>
</feature>
<gene>
    <name evidence="3" type="ORF">H6G83_22580</name>
</gene>